<dbReference type="OrthoDB" id="9765468at2"/>
<comment type="caution">
    <text evidence="24">The sequence shown here is derived from an EMBL/GenBank/DDBJ whole genome shotgun (WGS) entry which is preliminary data.</text>
</comment>
<evidence type="ECO:0000256" key="15">
    <source>
        <dbReference type="ARBA" id="ARBA00022842"/>
    </source>
</evidence>
<evidence type="ECO:0000256" key="7">
    <source>
        <dbReference type="ARBA" id="ARBA00016544"/>
    </source>
</evidence>
<dbReference type="GO" id="GO:0009401">
    <property type="term" value="P:phosphoenolpyruvate-dependent sugar phosphotransferase system"/>
    <property type="evidence" value="ECO:0007669"/>
    <property type="project" value="UniProtKB-KW"/>
</dbReference>
<keyword evidence="10 17" id="KW-0762">Sugar transport</keyword>
<dbReference type="InterPro" id="IPR040442">
    <property type="entry name" value="Pyrv_kinase-like_dom_sf"/>
</dbReference>
<dbReference type="InterPro" id="IPR036637">
    <property type="entry name" value="Phosphohistidine_dom_sf"/>
</dbReference>
<dbReference type="SUPFAM" id="SSF51621">
    <property type="entry name" value="Phosphoenolpyruvate/pyruvate domain"/>
    <property type="match status" value="1"/>
</dbReference>
<dbReference type="Gene3D" id="1.10.274.10">
    <property type="entry name" value="PtsI, HPr-binding domain"/>
    <property type="match status" value="1"/>
</dbReference>
<dbReference type="InterPro" id="IPR008731">
    <property type="entry name" value="PTS_EIN"/>
</dbReference>
<evidence type="ECO:0000256" key="5">
    <source>
        <dbReference type="ARBA" id="ARBA00007837"/>
    </source>
</evidence>
<dbReference type="EMBL" id="WXEY01000004">
    <property type="protein sequence ID" value="MZP29162.1"/>
    <property type="molecule type" value="Genomic_DNA"/>
</dbReference>
<dbReference type="InterPro" id="IPR023151">
    <property type="entry name" value="PEP_util_CS"/>
</dbReference>
<feature type="binding site" evidence="19">
    <location>
        <position position="339"/>
    </location>
    <ligand>
        <name>phosphoenolpyruvate</name>
        <dbReference type="ChEBI" id="CHEBI:58702"/>
    </ligand>
</feature>
<dbReference type="EC" id="2.7.3.9" evidence="6 17"/>
<feature type="binding site" evidence="20">
    <location>
        <position position="438"/>
    </location>
    <ligand>
        <name>Mg(2+)</name>
        <dbReference type="ChEBI" id="CHEBI:18420"/>
    </ligand>
</feature>
<keyword evidence="12 17" id="KW-0598">Phosphotransferase system</keyword>
<evidence type="ECO:0000256" key="19">
    <source>
        <dbReference type="PIRSR" id="PIRSR000732-2"/>
    </source>
</evidence>
<evidence type="ECO:0000256" key="16">
    <source>
        <dbReference type="ARBA" id="ARBA00033235"/>
    </source>
</evidence>
<evidence type="ECO:0000256" key="6">
    <source>
        <dbReference type="ARBA" id="ARBA00012232"/>
    </source>
</evidence>
<protein>
    <recommendedName>
        <fullName evidence="7 17">Phosphoenolpyruvate-protein phosphotransferase</fullName>
        <ecNumber evidence="6 17">2.7.3.9</ecNumber>
    </recommendedName>
    <alternativeName>
        <fullName evidence="16 17">Phosphotransferase system, enzyme I</fullName>
    </alternativeName>
</protein>
<dbReference type="InterPro" id="IPR015813">
    <property type="entry name" value="Pyrv/PenolPyrv_kinase-like_dom"/>
</dbReference>
<evidence type="ECO:0000313" key="25">
    <source>
        <dbReference type="Proteomes" id="UP000463470"/>
    </source>
</evidence>
<evidence type="ECO:0000256" key="17">
    <source>
        <dbReference type="PIRNR" id="PIRNR000732"/>
    </source>
</evidence>
<reference evidence="24 25" key="1">
    <citation type="submission" date="2020-01" db="EMBL/GenBank/DDBJ databases">
        <title>Whole-genome sequence of Heliobacterium undosum DSM 13378.</title>
        <authorList>
            <person name="Kyndt J.A."/>
            <person name="Meyer T.E."/>
        </authorList>
    </citation>
    <scope>NUCLEOTIDE SEQUENCE [LARGE SCALE GENOMIC DNA]</scope>
    <source>
        <strain evidence="24 25">DSM 13378</strain>
    </source>
</reference>
<dbReference type="InterPro" id="IPR050499">
    <property type="entry name" value="PEP-utilizing_PTS_enzyme"/>
</dbReference>
<feature type="binding site" evidence="19">
    <location>
        <position position="303"/>
    </location>
    <ligand>
        <name>phosphoenolpyruvate</name>
        <dbReference type="ChEBI" id="CHEBI:58702"/>
    </ligand>
</feature>
<evidence type="ECO:0000313" key="24">
    <source>
        <dbReference type="EMBL" id="MZP29162.1"/>
    </source>
</evidence>
<feature type="binding site" evidence="19">
    <location>
        <begin position="461"/>
        <end position="462"/>
    </location>
    <ligand>
        <name>phosphoenolpyruvate</name>
        <dbReference type="ChEBI" id="CHEBI:58702"/>
    </ligand>
</feature>
<comment type="cofactor">
    <cofactor evidence="2 17 20">
        <name>Mg(2+)</name>
        <dbReference type="ChEBI" id="CHEBI:18420"/>
    </cofactor>
</comment>
<feature type="binding site" evidence="19">
    <location>
        <position position="472"/>
    </location>
    <ligand>
        <name>phosphoenolpyruvate</name>
        <dbReference type="ChEBI" id="CHEBI:58702"/>
    </ligand>
</feature>
<accession>A0A845KYV8</accession>
<dbReference type="Proteomes" id="UP000463470">
    <property type="component" value="Unassembled WGS sequence"/>
</dbReference>
<dbReference type="PIRSF" id="PIRSF000732">
    <property type="entry name" value="PTS_enzyme_I"/>
    <property type="match status" value="1"/>
</dbReference>
<evidence type="ECO:0000259" key="23">
    <source>
        <dbReference type="Pfam" id="PF05524"/>
    </source>
</evidence>
<dbReference type="PRINTS" id="PR01736">
    <property type="entry name" value="PHPHTRNFRASE"/>
</dbReference>
<dbReference type="Pfam" id="PF02896">
    <property type="entry name" value="PEP-utilizers_C"/>
    <property type="match status" value="1"/>
</dbReference>
<evidence type="ECO:0000256" key="10">
    <source>
        <dbReference type="ARBA" id="ARBA00022597"/>
    </source>
</evidence>
<feature type="domain" description="PEP-utilising enzyme C-terminal" evidence="22">
    <location>
        <begin position="263"/>
        <end position="547"/>
    </location>
</feature>
<proteinExistence type="inferred from homology"/>
<evidence type="ECO:0000259" key="22">
    <source>
        <dbReference type="Pfam" id="PF02896"/>
    </source>
</evidence>
<dbReference type="PROSITE" id="PS00742">
    <property type="entry name" value="PEP_ENZYMES_2"/>
    <property type="match status" value="1"/>
</dbReference>
<dbReference type="AlphaFoldDB" id="A0A845KYV8"/>
<evidence type="ECO:0000256" key="3">
    <source>
        <dbReference type="ARBA" id="ARBA00002728"/>
    </source>
</evidence>
<feature type="domain" description="Phosphotransferase system enzyme I N-terminal" evidence="23">
    <location>
        <begin position="6"/>
        <end position="124"/>
    </location>
</feature>
<keyword evidence="9 17" id="KW-0963">Cytoplasm</keyword>
<keyword evidence="24" id="KW-0670">Pyruvate</keyword>
<evidence type="ECO:0000256" key="12">
    <source>
        <dbReference type="ARBA" id="ARBA00022683"/>
    </source>
</evidence>
<comment type="function">
    <text evidence="3 17">General (non sugar-specific) component of the phosphoenolpyruvate-dependent sugar phosphotransferase system (sugar PTS). This major carbohydrate active-transport system catalyzes the phosphorylation of incoming sugar substrates concomitantly with their translocation across the cell membrane. Enzyme I transfers the phosphoryl group from phosphoenolpyruvate (PEP) to the phosphoryl carrier protein (HPr).</text>
</comment>
<evidence type="ECO:0000256" key="13">
    <source>
        <dbReference type="ARBA" id="ARBA00022723"/>
    </source>
</evidence>
<feature type="domain" description="PEP-utilising enzyme mobile" evidence="21">
    <location>
        <begin position="161"/>
        <end position="232"/>
    </location>
</feature>
<feature type="active site" description="Proton donor" evidence="18">
    <location>
        <position position="509"/>
    </location>
</feature>
<dbReference type="InterPro" id="IPR006318">
    <property type="entry name" value="PTS_EI-like"/>
</dbReference>
<keyword evidence="11 17" id="KW-0808">Transferase</keyword>
<evidence type="ECO:0000256" key="2">
    <source>
        <dbReference type="ARBA" id="ARBA00001946"/>
    </source>
</evidence>
<keyword evidence="15 17" id="KW-0460">Magnesium</keyword>
<evidence type="ECO:0000256" key="8">
    <source>
        <dbReference type="ARBA" id="ARBA00022448"/>
    </source>
</evidence>
<evidence type="ECO:0000256" key="4">
    <source>
        <dbReference type="ARBA" id="ARBA00004496"/>
    </source>
</evidence>
<dbReference type="PANTHER" id="PTHR46244:SF3">
    <property type="entry name" value="PHOSPHOENOLPYRUVATE-PROTEIN PHOSPHOTRANSFERASE"/>
    <property type="match status" value="1"/>
</dbReference>
<comment type="catalytic activity">
    <reaction evidence="1 17">
        <text>L-histidyl-[protein] + phosphoenolpyruvate = N(pros)-phospho-L-histidyl-[protein] + pyruvate</text>
        <dbReference type="Rhea" id="RHEA:23880"/>
        <dbReference type="Rhea" id="RHEA-COMP:9745"/>
        <dbReference type="Rhea" id="RHEA-COMP:9746"/>
        <dbReference type="ChEBI" id="CHEBI:15361"/>
        <dbReference type="ChEBI" id="CHEBI:29979"/>
        <dbReference type="ChEBI" id="CHEBI:58702"/>
        <dbReference type="ChEBI" id="CHEBI:64837"/>
        <dbReference type="EC" id="2.7.3.9"/>
    </reaction>
</comment>
<dbReference type="InterPro" id="IPR024692">
    <property type="entry name" value="PTS_EI"/>
</dbReference>
<dbReference type="SUPFAM" id="SSF52009">
    <property type="entry name" value="Phosphohistidine domain"/>
    <property type="match status" value="1"/>
</dbReference>
<dbReference type="Pfam" id="PF05524">
    <property type="entry name" value="PEP-utilisers_N"/>
    <property type="match status" value="1"/>
</dbReference>
<keyword evidence="14 17" id="KW-0418">Kinase</keyword>
<dbReference type="SUPFAM" id="SSF47831">
    <property type="entry name" value="Enzyme I of the PEP:sugar phosphotransferase system HPr-binding (sub)domain"/>
    <property type="match status" value="1"/>
</dbReference>
<dbReference type="NCBIfam" id="TIGR01417">
    <property type="entry name" value="PTS_I_fam"/>
    <property type="match status" value="1"/>
</dbReference>
<dbReference type="Gene3D" id="3.50.30.10">
    <property type="entry name" value="Phosphohistidine domain"/>
    <property type="match status" value="1"/>
</dbReference>
<sequence>MTTFIGRGVVSGVALGRIKRPARDLTAYLERYRPGSVEEETSRLERALAGAKDQLQAILSGPSVDDTLSAIMGAHLMMLDDPGLVEYIMEKIREGDSAPRSVLAACEAYAAQFAALDDPYLRERAADIRDIGRRVAGLLLGVDGEGAGAQAVEARGVASNSGIVLCAPDIEPSVVAAYPPGQLQALLLGQGSTTSHAVIIAKARGIVTVVGLGEAVDEIPDGAEAIVDGDSGEVRLSPDEKERNAVLARIAAQAEQRRQDLADATLPAVTRDGVRVQLAANIGSPGEWENARALGAEGVGLFRSEFLFMGRDAFPSEEEQFAAYRQAAEGCGGHLCVIRTLDIGGDKPLAHLAIGHEDNPFLGWRAIRISLERTDLFRTQLKAILRAGCYGKVAVMLPMVISAGEIRQARAILTEATEELARERREFAADVPVGIMVETPAAAATASLLAPACDFFSIGTNDLVQYTLAVDRGNPKVAPLYSHFHPAVLRLIDATIQAARQQGIWVGMCGEMAGDPLAAPLLVGMGIDELSMSAPSIPQVKAVIRNLSICEAQEMREAALAMDDAAAVRAYLEKWRRSAAL</sequence>
<dbReference type="InterPro" id="IPR036618">
    <property type="entry name" value="PtsI_HPr-bd_sf"/>
</dbReference>
<keyword evidence="8 17" id="KW-0813">Transport</keyword>
<evidence type="ECO:0000256" key="9">
    <source>
        <dbReference type="ARBA" id="ARBA00022490"/>
    </source>
</evidence>
<dbReference type="GO" id="GO:0016301">
    <property type="term" value="F:kinase activity"/>
    <property type="evidence" value="ECO:0007669"/>
    <property type="project" value="UniProtKB-KW"/>
</dbReference>
<evidence type="ECO:0000256" key="11">
    <source>
        <dbReference type="ARBA" id="ARBA00022679"/>
    </source>
</evidence>
<evidence type="ECO:0000256" key="20">
    <source>
        <dbReference type="PIRSR" id="PIRSR000732-3"/>
    </source>
</evidence>
<dbReference type="Pfam" id="PF00391">
    <property type="entry name" value="PEP-utilizers"/>
    <property type="match status" value="1"/>
</dbReference>
<dbReference type="GO" id="GO:0005737">
    <property type="term" value="C:cytoplasm"/>
    <property type="evidence" value="ECO:0007669"/>
    <property type="project" value="UniProtKB-SubCell"/>
</dbReference>
<gene>
    <name evidence="24" type="primary">ptsP</name>
    <name evidence="24" type="ORF">GTO91_05485</name>
</gene>
<comment type="similarity">
    <text evidence="5 17">Belongs to the PEP-utilizing enzyme family.</text>
</comment>
<dbReference type="GO" id="GO:0046872">
    <property type="term" value="F:metal ion binding"/>
    <property type="evidence" value="ECO:0007669"/>
    <property type="project" value="UniProtKB-KW"/>
</dbReference>
<keyword evidence="25" id="KW-1185">Reference proteome</keyword>
<dbReference type="GO" id="GO:0008965">
    <property type="term" value="F:phosphoenolpyruvate-protein phosphotransferase activity"/>
    <property type="evidence" value="ECO:0007669"/>
    <property type="project" value="UniProtKB-EC"/>
</dbReference>
<name>A0A845KYV8_9FIRM</name>
<keyword evidence="13 17" id="KW-0479">Metal-binding</keyword>
<evidence type="ECO:0000256" key="1">
    <source>
        <dbReference type="ARBA" id="ARBA00000683"/>
    </source>
</evidence>
<comment type="subcellular location">
    <subcellularLocation>
        <location evidence="4 17">Cytoplasm</location>
    </subcellularLocation>
</comment>
<feature type="binding site" evidence="20">
    <location>
        <position position="462"/>
    </location>
    <ligand>
        <name>Mg(2+)</name>
        <dbReference type="ChEBI" id="CHEBI:18420"/>
    </ligand>
</feature>
<dbReference type="InterPro" id="IPR000121">
    <property type="entry name" value="PEP_util_C"/>
</dbReference>
<evidence type="ECO:0000259" key="21">
    <source>
        <dbReference type="Pfam" id="PF00391"/>
    </source>
</evidence>
<dbReference type="PANTHER" id="PTHR46244">
    <property type="entry name" value="PHOSPHOENOLPYRUVATE-PROTEIN PHOSPHOTRANSFERASE"/>
    <property type="match status" value="1"/>
</dbReference>
<evidence type="ECO:0000256" key="14">
    <source>
        <dbReference type="ARBA" id="ARBA00022777"/>
    </source>
</evidence>
<dbReference type="RefSeq" id="WP_161256091.1">
    <property type="nucleotide sequence ID" value="NZ_WXEY01000004.1"/>
</dbReference>
<dbReference type="InterPro" id="IPR008279">
    <property type="entry name" value="PEP-util_enz_mobile_dom"/>
</dbReference>
<dbReference type="Gene3D" id="3.20.20.60">
    <property type="entry name" value="Phosphoenolpyruvate-binding domains"/>
    <property type="match status" value="1"/>
</dbReference>
<feature type="active site" description="Tele-phosphohistidine intermediate" evidence="18">
    <location>
        <position position="196"/>
    </location>
</feature>
<organism evidence="24 25">
    <name type="scientific">Heliomicrobium undosum</name>
    <dbReference type="NCBI Taxonomy" id="121734"/>
    <lineage>
        <taxon>Bacteria</taxon>
        <taxon>Bacillati</taxon>
        <taxon>Bacillota</taxon>
        <taxon>Clostridia</taxon>
        <taxon>Eubacteriales</taxon>
        <taxon>Heliobacteriaceae</taxon>
        <taxon>Heliomicrobium</taxon>
    </lineage>
</organism>
<evidence type="ECO:0000256" key="18">
    <source>
        <dbReference type="PIRSR" id="PIRSR000732-1"/>
    </source>
</evidence>